<proteinExistence type="predicted"/>
<gene>
    <name evidence="2" type="ORF">AGM2_0014</name>
</gene>
<name>A0A7D0GH42_9CAUD</name>
<protein>
    <recommendedName>
        <fullName evidence="4">Tail assembly chaperone</fullName>
    </recommendedName>
</protein>
<accession>A0A7D0GH42</accession>
<evidence type="ECO:0000313" key="3">
    <source>
        <dbReference type="Proteomes" id="UP000501811"/>
    </source>
</evidence>
<sequence length="179" mass="20017">MSKLGTTRPTAVVNVVTNLNLLAEHQSANEELERLNRTQSSSDRLNSAYSKEIREQAKHIQKLEAQMDESTVCVKLRALKRTQYAEVTAKHPPREDNDVDSMFGVNTDTFGDDVIPLSIVDAWNKGTKKKVAFTGDDWAEEAEEFTDAQYSEFVQAVININRGATSVPFSQNASFMSRS</sequence>
<keyword evidence="1" id="KW-0175">Coiled coil</keyword>
<dbReference type="Proteomes" id="UP000501811">
    <property type="component" value="Segment"/>
</dbReference>
<feature type="coiled-coil region" evidence="1">
    <location>
        <begin position="18"/>
        <end position="66"/>
    </location>
</feature>
<evidence type="ECO:0008006" key="4">
    <source>
        <dbReference type="Google" id="ProtNLM"/>
    </source>
</evidence>
<dbReference type="EMBL" id="MN023177">
    <property type="protein sequence ID" value="QDH85657.1"/>
    <property type="molecule type" value="Genomic_DNA"/>
</dbReference>
<organism evidence="2 3">
    <name type="scientific">Brevibacterium phage AGM2</name>
    <dbReference type="NCBI Taxonomy" id="2591419"/>
    <lineage>
        <taxon>Viruses</taxon>
        <taxon>Duplodnaviria</taxon>
        <taxon>Heunggongvirae</taxon>
        <taxon>Uroviricota</taxon>
        <taxon>Caudoviricetes</taxon>
        <taxon>Agmunavirus</taxon>
        <taxon>Agmunavirus AGM1</taxon>
    </lineage>
</organism>
<evidence type="ECO:0000313" key="2">
    <source>
        <dbReference type="EMBL" id="QDH85657.1"/>
    </source>
</evidence>
<reference evidence="2 3" key="1">
    <citation type="submission" date="2019-06" db="EMBL/GenBank/DDBJ databases">
        <title>DNA tandem repeats contribute to Brevibacterium aurantiacum phages genetic diversity.</title>
        <authorList>
            <person name="de Melo A.G."/>
            <person name="Rousseau G.M."/>
            <person name="Tremblay D.M."/>
            <person name="Labrie S.J."/>
            <person name="Moineau S."/>
        </authorList>
    </citation>
    <scope>NUCLEOTIDE SEQUENCE [LARGE SCALE GENOMIC DNA]</scope>
</reference>
<evidence type="ECO:0000256" key="1">
    <source>
        <dbReference type="SAM" id="Coils"/>
    </source>
</evidence>